<protein>
    <submittedName>
        <fullName evidence="1">Uncharacterized protein</fullName>
    </submittedName>
</protein>
<dbReference type="EMBL" id="JAAMPC010000006">
    <property type="protein sequence ID" value="KAG2306029.1"/>
    <property type="molecule type" value="Genomic_DNA"/>
</dbReference>
<keyword evidence="2" id="KW-1185">Reference proteome</keyword>
<dbReference type="AlphaFoldDB" id="A0A8X7V875"/>
<accession>A0A8X7V875</accession>
<reference evidence="1 2" key="1">
    <citation type="submission" date="2020-02" db="EMBL/GenBank/DDBJ databases">
        <authorList>
            <person name="Ma Q."/>
            <person name="Huang Y."/>
            <person name="Song X."/>
            <person name="Pei D."/>
        </authorList>
    </citation>
    <scope>NUCLEOTIDE SEQUENCE [LARGE SCALE GENOMIC DNA]</scope>
    <source>
        <strain evidence="1">Sxm20200214</strain>
        <tissue evidence="1">Leaf</tissue>
    </source>
</reference>
<organism evidence="1 2">
    <name type="scientific">Brassica carinata</name>
    <name type="common">Ethiopian mustard</name>
    <name type="synonym">Abyssinian cabbage</name>
    <dbReference type="NCBI Taxonomy" id="52824"/>
    <lineage>
        <taxon>Eukaryota</taxon>
        <taxon>Viridiplantae</taxon>
        <taxon>Streptophyta</taxon>
        <taxon>Embryophyta</taxon>
        <taxon>Tracheophyta</taxon>
        <taxon>Spermatophyta</taxon>
        <taxon>Magnoliopsida</taxon>
        <taxon>eudicotyledons</taxon>
        <taxon>Gunneridae</taxon>
        <taxon>Pentapetalae</taxon>
        <taxon>rosids</taxon>
        <taxon>malvids</taxon>
        <taxon>Brassicales</taxon>
        <taxon>Brassicaceae</taxon>
        <taxon>Brassiceae</taxon>
        <taxon>Brassica</taxon>
    </lineage>
</organism>
<dbReference type="OrthoDB" id="9402762at2759"/>
<evidence type="ECO:0000313" key="2">
    <source>
        <dbReference type="Proteomes" id="UP000886595"/>
    </source>
</evidence>
<gene>
    <name evidence="1" type="ORF">Bca52824_025777</name>
</gene>
<dbReference type="Proteomes" id="UP000886595">
    <property type="component" value="Unassembled WGS sequence"/>
</dbReference>
<comment type="caution">
    <text evidence="1">The sequence shown here is derived from an EMBL/GenBank/DDBJ whole genome shotgun (WGS) entry which is preliminary data.</text>
</comment>
<proteinExistence type="predicted"/>
<sequence>MELRRRLRSFYRLAINSRAWKDLGAFFDAGRGIISGLRNDYKTLDGTFMHDYIDVPYFVDARHVKALEKADPRKIGISMLADEGDKPARRPQRSITWKA</sequence>
<name>A0A8X7V875_BRACI</name>
<evidence type="ECO:0000313" key="1">
    <source>
        <dbReference type="EMBL" id="KAG2306029.1"/>
    </source>
</evidence>